<dbReference type="AlphaFoldDB" id="A0A495IIM2"/>
<accession>A0A495IIM2</accession>
<dbReference type="GO" id="GO:0055085">
    <property type="term" value="P:transmembrane transport"/>
    <property type="evidence" value="ECO:0007669"/>
    <property type="project" value="InterPro"/>
</dbReference>
<feature type="transmembrane region" description="Helical" evidence="7">
    <location>
        <begin position="137"/>
        <end position="161"/>
    </location>
</feature>
<name>A0A495IIM2_9MICO</name>
<keyword evidence="2 7" id="KW-0813">Transport</keyword>
<evidence type="ECO:0000256" key="2">
    <source>
        <dbReference type="ARBA" id="ARBA00022448"/>
    </source>
</evidence>
<evidence type="ECO:0000256" key="7">
    <source>
        <dbReference type="RuleBase" id="RU363032"/>
    </source>
</evidence>
<dbReference type="GO" id="GO:0005886">
    <property type="term" value="C:plasma membrane"/>
    <property type="evidence" value="ECO:0007669"/>
    <property type="project" value="UniProtKB-SubCell"/>
</dbReference>
<feature type="transmembrane region" description="Helical" evidence="7">
    <location>
        <begin position="209"/>
        <end position="234"/>
    </location>
</feature>
<keyword evidence="5 7" id="KW-1133">Transmembrane helix</keyword>
<dbReference type="EMBL" id="RBKS01000001">
    <property type="protein sequence ID" value="RKR75882.1"/>
    <property type="molecule type" value="Genomic_DNA"/>
</dbReference>
<evidence type="ECO:0000256" key="3">
    <source>
        <dbReference type="ARBA" id="ARBA00022475"/>
    </source>
</evidence>
<proteinExistence type="inferred from homology"/>
<evidence type="ECO:0000259" key="8">
    <source>
        <dbReference type="PROSITE" id="PS50928"/>
    </source>
</evidence>
<evidence type="ECO:0000256" key="5">
    <source>
        <dbReference type="ARBA" id="ARBA00022989"/>
    </source>
</evidence>
<keyword evidence="6 7" id="KW-0472">Membrane</keyword>
<reference evidence="9 10" key="1">
    <citation type="submission" date="2018-10" db="EMBL/GenBank/DDBJ databases">
        <title>Sequencing the genomes of 1000 actinobacteria strains.</title>
        <authorList>
            <person name="Klenk H.-P."/>
        </authorList>
    </citation>
    <scope>NUCLEOTIDE SEQUENCE [LARGE SCALE GENOMIC DNA]</scope>
    <source>
        <strain evidence="9 10">DSM 17894</strain>
    </source>
</reference>
<feature type="domain" description="ABC transmembrane type-1" evidence="8">
    <location>
        <begin position="88"/>
        <end position="278"/>
    </location>
</feature>
<organism evidence="9 10">
    <name type="scientific">Frondihabitans australicus</name>
    <dbReference type="NCBI Taxonomy" id="386892"/>
    <lineage>
        <taxon>Bacteria</taxon>
        <taxon>Bacillati</taxon>
        <taxon>Actinomycetota</taxon>
        <taxon>Actinomycetes</taxon>
        <taxon>Micrococcales</taxon>
        <taxon>Microbacteriaceae</taxon>
        <taxon>Frondihabitans</taxon>
    </lineage>
</organism>
<gene>
    <name evidence="9" type="ORF">C8E83_3045</name>
</gene>
<comment type="caution">
    <text evidence="9">The sequence shown here is derived from an EMBL/GenBank/DDBJ whole genome shotgun (WGS) entry which is preliminary data.</text>
</comment>
<keyword evidence="3" id="KW-1003">Cell membrane</keyword>
<feature type="transmembrane region" description="Helical" evidence="7">
    <location>
        <begin position="255"/>
        <end position="277"/>
    </location>
</feature>
<evidence type="ECO:0000256" key="6">
    <source>
        <dbReference type="ARBA" id="ARBA00023136"/>
    </source>
</evidence>
<dbReference type="Proteomes" id="UP000280008">
    <property type="component" value="Unassembled WGS sequence"/>
</dbReference>
<sequence>MTAPSIGLPRLIRPARARSGSPSRSWSLWVGVGLLGLLIASGIVAIFWTPYAPGASAVGPLSSPPSLAHPFGTDDLGGDVLSRTMAAATTDVSITVVVVLLALIVGTLWGSLAGFFGGVFDYVTMRVLELLNSFPSLLLAVLVIAVAGPGIVNVVFVVAVLPLPDYVRLARAEVSSKKQWQFADAARLVGRGPFGVLFAHVVPNSLRPLLTFASVNASYVVSTVGALGYLGLGIQPGSAEWGSMIAKGQDAILSGQWWISGFPGLAIFLLAAAFHLISDAVADARDEGSAA</sequence>
<dbReference type="PANTHER" id="PTHR43386">
    <property type="entry name" value="OLIGOPEPTIDE TRANSPORT SYSTEM PERMEASE PROTEIN APPC"/>
    <property type="match status" value="1"/>
</dbReference>
<dbReference type="SUPFAM" id="SSF161098">
    <property type="entry name" value="MetI-like"/>
    <property type="match status" value="1"/>
</dbReference>
<dbReference type="InterPro" id="IPR050366">
    <property type="entry name" value="BP-dependent_transpt_permease"/>
</dbReference>
<protein>
    <submittedName>
        <fullName evidence="9">Peptide/nickel transport system permease protein</fullName>
    </submittedName>
</protein>
<evidence type="ECO:0000313" key="9">
    <source>
        <dbReference type="EMBL" id="RKR75882.1"/>
    </source>
</evidence>
<dbReference type="OrthoDB" id="9812701at2"/>
<dbReference type="RefSeq" id="WP_121370695.1">
    <property type="nucleotide sequence ID" value="NZ_RBKS01000001.1"/>
</dbReference>
<keyword evidence="4 7" id="KW-0812">Transmembrane</keyword>
<keyword evidence="10" id="KW-1185">Reference proteome</keyword>
<evidence type="ECO:0000313" key="10">
    <source>
        <dbReference type="Proteomes" id="UP000280008"/>
    </source>
</evidence>
<feature type="transmembrane region" description="Helical" evidence="7">
    <location>
        <begin position="92"/>
        <end position="116"/>
    </location>
</feature>
<dbReference type="PANTHER" id="PTHR43386:SF1">
    <property type="entry name" value="D,D-DIPEPTIDE TRANSPORT SYSTEM PERMEASE PROTEIN DDPC-RELATED"/>
    <property type="match status" value="1"/>
</dbReference>
<dbReference type="Pfam" id="PF00528">
    <property type="entry name" value="BPD_transp_1"/>
    <property type="match status" value="1"/>
</dbReference>
<comment type="similarity">
    <text evidence="7">Belongs to the binding-protein-dependent transport system permease family.</text>
</comment>
<comment type="subcellular location">
    <subcellularLocation>
        <location evidence="1 7">Cell membrane</location>
        <topology evidence="1 7">Multi-pass membrane protein</topology>
    </subcellularLocation>
</comment>
<feature type="transmembrane region" description="Helical" evidence="7">
    <location>
        <begin position="26"/>
        <end position="48"/>
    </location>
</feature>
<dbReference type="PROSITE" id="PS50928">
    <property type="entry name" value="ABC_TM1"/>
    <property type="match status" value="1"/>
</dbReference>
<dbReference type="InterPro" id="IPR000515">
    <property type="entry name" value="MetI-like"/>
</dbReference>
<evidence type="ECO:0000256" key="1">
    <source>
        <dbReference type="ARBA" id="ARBA00004651"/>
    </source>
</evidence>
<evidence type="ECO:0000256" key="4">
    <source>
        <dbReference type="ARBA" id="ARBA00022692"/>
    </source>
</evidence>
<dbReference type="InterPro" id="IPR035906">
    <property type="entry name" value="MetI-like_sf"/>
</dbReference>
<dbReference type="CDD" id="cd06261">
    <property type="entry name" value="TM_PBP2"/>
    <property type="match status" value="1"/>
</dbReference>
<dbReference type="Gene3D" id="1.10.3720.10">
    <property type="entry name" value="MetI-like"/>
    <property type="match status" value="1"/>
</dbReference>